<accession>A0A1M5IV30</accession>
<dbReference type="EMBL" id="FQUQ01000005">
    <property type="protein sequence ID" value="SHG32164.1"/>
    <property type="molecule type" value="Genomic_DNA"/>
</dbReference>
<gene>
    <name evidence="1" type="ORF">SAMN04488522_10578</name>
</gene>
<reference evidence="2" key="1">
    <citation type="submission" date="2016-11" db="EMBL/GenBank/DDBJ databases">
        <authorList>
            <person name="Varghese N."/>
            <person name="Submissions S."/>
        </authorList>
    </citation>
    <scope>NUCLEOTIDE SEQUENCE [LARGE SCALE GENOMIC DNA]</scope>
    <source>
        <strain evidence="2">DSM 16990</strain>
    </source>
</reference>
<protein>
    <submittedName>
        <fullName evidence="1">Uncharacterized protein</fullName>
    </submittedName>
</protein>
<dbReference type="AlphaFoldDB" id="A0A1M5IV30"/>
<keyword evidence="2" id="KW-1185">Reference proteome</keyword>
<sequence length="82" mass="9602">MFYLWKVSIPVFVFYELLIRLSELNPNVGDYFSHTLLEKEVILQTTTGLVKVPRNLLKKQFTDPRLIAESELTALITRFKKS</sequence>
<proteinExistence type="predicted"/>
<evidence type="ECO:0000313" key="2">
    <source>
        <dbReference type="Proteomes" id="UP000184287"/>
    </source>
</evidence>
<dbReference type="Proteomes" id="UP000184287">
    <property type="component" value="Unassembled WGS sequence"/>
</dbReference>
<evidence type="ECO:0000313" key="1">
    <source>
        <dbReference type="EMBL" id="SHG32164.1"/>
    </source>
</evidence>
<organism evidence="1 2">
    <name type="scientific">Pedobacter caeni</name>
    <dbReference type="NCBI Taxonomy" id="288992"/>
    <lineage>
        <taxon>Bacteria</taxon>
        <taxon>Pseudomonadati</taxon>
        <taxon>Bacteroidota</taxon>
        <taxon>Sphingobacteriia</taxon>
        <taxon>Sphingobacteriales</taxon>
        <taxon>Sphingobacteriaceae</taxon>
        <taxon>Pedobacter</taxon>
    </lineage>
</organism>
<name>A0A1M5IV30_9SPHI</name>